<feature type="transmembrane region" description="Helical" evidence="2">
    <location>
        <begin position="96"/>
        <end position="120"/>
    </location>
</feature>
<feature type="compositionally biased region" description="Low complexity" evidence="1">
    <location>
        <begin position="330"/>
        <end position="343"/>
    </location>
</feature>
<reference evidence="4" key="1">
    <citation type="submission" date="2022-11" db="UniProtKB">
        <authorList>
            <consortium name="WormBaseParasite"/>
        </authorList>
    </citation>
    <scope>IDENTIFICATION</scope>
</reference>
<feature type="transmembrane region" description="Helical" evidence="2">
    <location>
        <begin position="164"/>
        <end position="186"/>
    </location>
</feature>
<feature type="compositionally biased region" description="Polar residues" evidence="1">
    <location>
        <begin position="293"/>
        <end position="303"/>
    </location>
</feature>
<keyword evidence="2" id="KW-1133">Transmembrane helix</keyword>
<proteinExistence type="predicted"/>
<feature type="compositionally biased region" description="Polar residues" evidence="1">
    <location>
        <begin position="261"/>
        <end position="280"/>
    </location>
</feature>
<keyword evidence="3" id="KW-1185">Reference proteome</keyword>
<sequence length="422" mass="49186">MGTKKRTFSPSHRRSMDNQLKVLRTGGIIAAVWSCIFSLIQIGIMWWQRGVLQRLKWELENRQEPVFPGFDTFRARFPGVLTRYTETPERKRINSLYVIALVNFILTFGHFVLSVALLYGTVKKQRNFLWPWFITVVPSILVSVAYVIIWWSGDVFNEQLTMTYIEFLMAIPFNSIALAWIVFYYMRLSGINLFGSRHKKNKSKAPNAIGKAALLQPQRSEYRKDEMTNVIQIQTNGQVNTVPRPLLIGQPQTQPRQPQQSFAHQQIHYQSPSRTNQVINSHGKAQPDYARRTAQTAQQSNQLPIRYKEQQHARSMMAQLPQQSHQMEHQQSWAAKQQQQQQWNYRHQPAAQLSFQHPQSQPIAAPPNMPTPKTYPSQLHQQNLPPERHWQARSQPQQQYNASLRFPVTADPHRQRKKSPYS</sequence>
<feature type="compositionally biased region" description="Polar residues" evidence="1">
    <location>
        <begin position="351"/>
        <end position="362"/>
    </location>
</feature>
<feature type="region of interest" description="Disordered" evidence="1">
    <location>
        <begin position="249"/>
        <end position="422"/>
    </location>
</feature>
<dbReference type="PANTHER" id="PTHR36694">
    <property type="entry name" value="PASIFLORA 1, ISOFORM A-RELATED"/>
    <property type="match status" value="1"/>
</dbReference>
<keyword evidence="2" id="KW-0472">Membrane</keyword>
<feature type="compositionally biased region" description="Low complexity" evidence="1">
    <location>
        <begin position="250"/>
        <end position="260"/>
    </location>
</feature>
<evidence type="ECO:0000256" key="2">
    <source>
        <dbReference type="SAM" id="Phobius"/>
    </source>
</evidence>
<feature type="transmembrane region" description="Helical" evidence="2">
    <location>
        <begin position="21"/>
        <end position="47"/>
    </location>
</feature>
<evidence type="ECO:0000313" key="4">
    <source>
        <dbReference type="WBParaSite" id="PSAMB.scaffold6775size8814.g29084.t1"/>
    </source>
</evidence>
<dbReference type="PANTHER" id="PTHR36694:SF8">
    <property type="entry name" value="MARVEL DOMAIN-CONTAINING PROTEIN"/>
    <property type="match status" value="1"/>
</dbReference>
<dbReference type="WBParaSite" id="PSAMB.scaffold6775size8814.g29084.t1">
    <property type="protein sequence ID" value="PSAMB.scaffold6775size8814.g29084.t1"/>
    <property type="gene ID" value="PSAMB.scaffold6775size8814.g29084"/>
</dbReference>
<dbReference type="AlphaFoldDB" id="A0A914X6Y2"/>
<evidence type="ECO:0000313" key="3">
    <source>
        <dbReference type="Proteomes" id="UP000887566"/>
    </source>
</evidence>
<dbReference type="Proteomes" id="UP000887566">
    <property type="component" value="Unplaced"/>
</dbReference>
<feature type="compositionally biased region" description="Polar residues" evidence="1">
    <location>
        <begin position="392"/>
        <end position="402"/>
    </location>
</feature>
<name>A0A914X6Y2_9BILA</name>
<feature type="transmembrane region" description="Helical" evidence="2">
    <location>
        <begin position="132"/>
        <end position="152"/>
    </location>
</feature>
<protein>
    <submittedName>
        <fullName evidence="4">Uncharacterized protein</fullName>
    </submittedName>
</protein>
<keyword evidence="2" id="KW-0812">Transmembrane</keyword>
<accession>A0A914X6Y2</accession>
<evidence type="ECO:0000256" key="1">
    <source>
        <dbReference type="SAM" id="MobiDB-lite"/>
    </source>
</evidence>
<feature type="compositionally biased region" description="Polar residues" evidence="1">
    <location>
        <begin position="374"/>
        <end position="384"/>
    </location>
</feature>
<organism evidence="3 4">
    <name type="scientific">Plectus sambesii</name>
    <dbReference type="NCBI Taxonomy" id="2011161"/>
    <lineage>
        <taxon>Eukaryota</taxon>
        <taxon>Metazoa</taxon>
        <taxon>Ecdysozoa</taxon>
        <taxon>Nematoda</taxon>
        <taxon>Chromadorea</taxon>
        <taxon>Plectida</taxon>
        <taxon>Plectina</taxon>
        <taxon>Plectoidea</taxon>
        <taxon>Plectidae</taxon>
        <taxon>Plectus</taxon>
    </lineage>
</organism>